<sequence>MSDVTSSAVFPDLVSPSEFEKAGPDQGAQHPGNLFITALEILSAGAMFVAVFLLNV</sequence>
<evidence type="ECO:0000313" key="3">
    <source>
        <dbReference type="Proteomes" id="UP000244924"/>
    </source>
</evidence>
<feature type="transmembrane region" description="Helical" evidence="1">
    <location>
        <begin position="34"/>
        <end position="54"/>
    </location>
</feature>
<evidence type="ECO:0000313" key="2">
    <source>
        <dbReference type="EMBL" id="SPH17477.1"/>
    </source>
</evidence>
<name>A0A2R8B4E2_9RHOB</name>
<gene>
    <name evidence="2" type="ORF">DEA8626_01000</name>
</gene>
<dbReference type="Proteomes" id="UP000244924">
    <property type="component" value="Unassembled WGS sequence"/>
</dbReference>
<dbReference type="EMBL" id="OMOQ01000001">
    <property type="protein sequence ID" value="SPH17477.1"/>
    <property type="molecule type" value="Genomic_DNA"/>
</dbReference>
<evidence type="ECO:0000256" key="1">
    <source>
        <dbReference type="SAM" id="Phobius"/>
    </source>
</evidence>
<dbReference type="AlphaFoldDB" id="A0A2R8B4E2"/>
<keyword evidence="1" id="KW-0472">Membrane</keyword>
<keyword evidence="1" id="KW-0812">Transmembrane</keyword>
<keyword evidence="1" id="KW-1133">Transmembrane helix</keyword>
<protein>
    <submittedName>
        <fullName evidence="2">Uncharacterized protein</fullName>
    </submittedName>
</protein>
<accession>A0A2R8B4E2</accession>
<keyword evidence="3" id="KW-1185">Reference proteome</keyword>
<organism evidence="2 3">
    <name type="scientific">Albidovulum aquaemixtae</name>
    <dbReference type="NCBI Taxonomy" id="1542388"/>
    <lineage>
        <taxon>Bacteria</taxon>
        <taxon>Pseudomonadati</taxon>
        <taxon>Pseudomonadota</taxon>
        <taxon>Alphaproteobacteria</taxon>
        <taxon>Rhodobacterales</taxon>
        <taxon>Paracoccaceae</taxon>
        <taxon>Albidovulum</taxon>
    </lineage>
</organism>
<proteinExistence type="predicted"/>
<reference evidence="2 3" key="1">
    <citation type="submission" date="2018-03" db="EMBL/GenBank/DDBJ databases">
        <authorList>
            <person name="Keele B.F."/>
        </authorList>
    </citation>
    <scope>NUCLEOTIDE SEQUENCE [LARGE SCALE GENOMIC DNA]</scope>
    <source>
        <strain evidence="2 3">CECT 8626</strain>
    </source>
</reference>
<dbReference type="RefSeq" id="WP_181366359.1">
    <property type="nucleotide sequence ID" value="NZ_OMOQ01000001.1"/>
</dbReference>